<dbReference type="InterPro" id="IPR028098">
    <property type="entry name" value="Glyco_trans_4-like_N"/>
</dbReference>
<dbReference type="PANTHER" id="PTHR45947">
    <property type="entry name" value="SULFOQUINOVOSYL TRANSFERASE SQD2"/>
    <property type="match status" value="1"/>
</dbReference>
<dbReference type="GO" id="GO:1901137">
    <property type="term" value="P:carbohydrate derivative biosynthetic process"/>
    <property type="evidence" value="ECO:0007669"/>
    <property type="project" value="UniProtKB-ARBA"/>
</dbReference>
<dbReference type="Pfam" id="PF13439">
    <property type="entry name" value="Glyco_transf_4"/>
    <property type="match status" value="1"/>
</dbReference>
<accession>A0A6F8YXN7</accession>
<dbReference type="GO" id="GO:0016758">
    <property type="term" value="F:hexosyltransferase activity"/>
    <property type="evidence" value="ECO:0007669"/>
    <property type="project" value="TreeGrafter"/>
</dbReference>
<keyword evidence="2 5" id="KW-0808">Transferase</keyword>
<dbReference type="PANTHER" id="PTHR45947:SF3">
    <property type="entry name" value="SULFOQUINOVOSYL TRANSFERASE SQD2"/>
    <property type="match status" value="1"/>
</dbReference>
<name>A0A6F8YXN7_9ACTN</name>
<sequence length="417" mass="45558">MTASEQSAVNLQQLGREAAHSLPRQRTAPEIPRERTAQEPDWRPLSIAMIGQKGMPATYGGVERHVEELGSRLVSYGHTVTVFCRDSYGDLTADTHRGVRLRRVRTVASKHLDAIVHSAASTMAAMRQRPDVVHYHGLGPGLVAPLPRYLSGAKVVLTVHGLDHTRAKWGRAARTVLNTAYWFSGHVPDARIAVSRGLAAHYDAEFGRLTRYHPNGVNPARHAAPDQIAARFGLTPGRYVLLVGRLVPEKRADLLIRAFRRIPGDVKLAVVGGSSYTDDFVARLKATAEGDPRVVFTGFAYGDLLAELYSHAALFVQPSHVEGLPLTLLEAASYGLPVVASDISPHVEVLEREGPGHRLFRDGDEDDLVRALGAALANPRAERAGAAGLHERVTAHYSWDAAARQLERLYLDLAARR</sequence>
<dbReference type="Gene3D" id="3.40.50.2000">
    <property type="entry name" value="Glycogen Phosphorylase B"/>
    <property type="match status" value="2"/>
</dbReference>
<reference evidence="5 6" key="2">
    <citation type="submission" date="2020-03" db="EMBL/GenBank/DDBJ databases">
        <authorList>
            <person name="Ichikawa N."/>
            <person name="Kimura A."/>
            <person name="Kitahashi Y."/>
            <person name="Uohara A."/>
        </authorList>
    </citation>
    <scope>NUCLEOTIDE SEQUENCE [LARGE SCALE GENOMIC DNA]</scope>
    <source>
        <strain evidence="5 6">NBRC 105367</strain>
    </source>
</reference>
<feature type="domain" description="Glycosyltransferase subfamily 4-like N-terminal" evidence="4">
    <location>
        <begin position="59"/>
        <end position="221"/>
    </location>
</feature>
<feature type="region of interest" description="Disordered" evidence="3">
    <location>
        <begin position="1"/>
        <end position="41"/>
    </location>
</feature>
<evidence type="ECO:0000256" key="3">
    <source>
        <dbReference type="SAM" id="MobiDB-lite"/>
    </source>
</evidence>
<dbReference type="InterPro" id="IPR050194">
    <property type="entry name" value="Glycosyltransferase_grp1"/>
</dbReference>
<dbReference type="Proteomes" id="UP000503011">
    <property type="component" value="Chromosome"/>
</dbReference>
<keyword evidence="1" id="KW-0328">Glycosyltransferase</keyword>
<evidence type="ECO:0000313" key="6">
    <source>
        <dbReference type="Proteomes" id="UP000503011"/>
    </source>
</evidence>
<dbReference type="KEGG" id="psuu:Psuf_081390"/>
<feature type="compositionally biased region" description="Polar residues" evidence="3">
    <location>
        <begin position="1"/>
        <end position="13"/>
    </location>
</feature>
<dbReference type="SUPFAM" id="SSF53756">
    <property type="entry name" value="UDP-Glycosyltransferase/glycogen phosphorylase"/>
    <property type="match status" value="1"/>
</dbReference>
<reference evidence="5 6" key="1">
    <citation type="submission" date="2020-03" db="EMBL/GenBank/DDBJ databases">
        <title>Whole genome shotgun sequence of Phytohabitans suffuscus NBRC 105367.</title>
        <authorList>
            <person name="Komaki H."/>
            <person name="Tamura T."/>
        </authorList>
    </citation>
    <scope>NUCLEOTIDE SEQUENCE [LARGE SCALE GENOMIC DNA]</scope>
    <source>
        <strain evidence="5 6">NBRC 105367</strain>
    </source>
</reference>
<dbReference type="RefSeq" id="WP_173163267.1">
    <property type="nucleotide sequence ID" value="NZ_AP022871.1"/>
</dbReference>
<evidence type="ECO:0000256" key="1">
    <source>
        <dbReference type="ARBA" id="ARBA00022676"/>
    </source>
</evidence>
<feature type="compositionally biased region" description="Basic and acidic residues" evidence="3">
    <location>
        <begin position="31"/>
        <end position="41"/>
    </location>
</feature>
<organism evidence="5 6">
    <name type="scientific">Phytohabitans suffuscus</name>
    <dbReference type="NCBI Taxonomy" id="624315"/>
    <lineage>
        <taxon>Bacteria</taxon>
        <taxon>Bacillati</taxon>
        <taxon>Actinomycetota</taxon>
        <taxon>Actinomycetes</taxon>
        <taxon>Micromonosporales</taxon>
        <taxon>Micromonosporaceae</taxon>
    </lineage>
</organism>
<evidence type="ECO:0000259" key="4">
    <source>
        <dbReference type="Pfam" id="PF13439"/>
    </source>
</evidence>
<protein>
    <submittedName>
        <fullName evidence="5">Glycosyl transferase</fullName>
    </submittedName>
</protein>
<evidence type="ECO:0000313" key="5">
    <source>
        <dbReference type="EMBL" id="BCB90826.1"/>
    </source>
</evidence>
<evidence type="ECO:0000256" key="2">
    <source>
        <dbReference type="ARBA" id="ARBA00022679"/>
    </source>
</evidence>
<dbReference type="CDD" id="cd03801">
    <property type="entry name" value="GT4_PimA-like"/>
    <property type="match status" value="1"/>
</dbReference>
<keyword evidence="6" id="KW-1185">Reference proteome</keyword>
<gene>
    <name evidence="5" type="ORF">Psuf_081390</name>
</gene>
<proteinExistence type="predicted"/>
<dbReference type="AlphaFoldDB" id="A0A6F8YXN7"/>
<dbReference type="Pfam" id="PF13692">
    <property type="entry name" value="Glyco_trans_1_4"/>
    <property type="match status" value="1"/>
</dbReference>
<dbReference type="EMBL" id="AP022871">
    <property type="protein sequence ID" value="BCB90826.1"/>
    <property type="molecule type" value="Genomic_DNA"/>
</dbReference>